<dbReference type="EMBL" id="MCOG01000207">
    <property type="protein sequence ID" value="ORY25893.1"/>
    <property type="molecule type" value="Genomic_DNA"/>
</dbReference>
<dbReference type="SUPFAM" id="SSF54695">
    <property type="entry name" value="POZ domain"/>
    <property type="match status" value="1"/>
</dbReference>
<evidence type="ECO:0000313" key="3">
    <source>
        <dbReference type="Proteomes" id="UP000193920"/>
    </source>
</evidence>
<reference evidence="2 3" key="1">
    <citation type="submission" date="2016-08" db="EMBL/GenBank/DDBJ databases">
        <title>A Parts List for Fungal Cellulosomes Revealed by Comparative Genomics.</title>
        <authorList>
            <consortium name="DOE Joint Genome Institute"/>
            <person name="Haitjema C.H."/>
            <person name="Gilmore S.P."/>
            <person name="Henske J.K."/>
            <person name="Solomon K.V."/>
            <person name="De Groot R."/>
            <person name="Kuo A."/>
            <person name="Mondo S.J."/>
            <person name="Salamov A.A."/>
            <person name="Labutti K."/>
            <person name="Zhao Z."/>
            <person name="Chiniquy J."/>
            <person name="Barry K."/>
            <person name="Brewer H.M."/>
            <person name="Purvine S.O."/>
            <person name="Wright A.T."/>
            <person name="Boxma B."/>
            <person name="Van Alen T."/>
            <person name="Hackstein J.H."/>
            <person name="Baker S.E."/>
            <person name="Grigoriev I.V."/>
            <person name="O'Malley M.A."/>
        </authorList>
    </citation>
    <scope>NUCLEOTIDE SEQUENCE [LARGE SCALE GENOMIC DNA]</scope>
    <source>
        <strain evidence="2 3">G1</strain>
    </source>
</reference>
<dbReference type="InterPro" id="IPR000210">
    <property type="entry name" value="BTB/POZ_dom"/>
</dbReference>
<sequence length="201" mass="23349">MSNQSVVQLPSPPSSPFFNNATINECNTSTKENKKLINIETILGTPEETHIEIDKDEILRRKFINIIEEGIQNDDEITPYGYFIQKLYDIGNKIINKRTKDAIPLRVYQIGNDSFQEFWVHPVYLSLQSFQFYKLFDEVSRNKEDGVIEIEVPSLETFPVILYWLYTGDQDKVLEIGKVDETLCKGIMDNIQYLEINIPSF</sequence>
<dbReference type="Proteomes" id="UP000193920">
    <property type="component" value="Unassembled WGS sequence"/>
</dbReference>
<dbReference type="Pfam" id="PF00651">
    <property type="entry name" value="BTB"/>
    <property type="match status" value="1"/>
</dbReference>
<gene>
    <name evidence="2" type="ORF">LY90DRAFT_629555</name>
</gene>
<dbReference type="AlphaFoldDB" id="A0A1Y2ATK0"/>
<organism evidence="2 3">
    <name type="scientific">Neocallimastix californiae</name>
    <dbReference type="NCBI Taxonomy" id="1754190"/>
    <lineage>
        <taxon>Eukaryota</taxon>
        <taxon>Fungi</taxon>
        <taxon>Fungi incertae sedis</taxon>
        <taxon>Chytridiomycota</taxon>
        <taxon>Chytridiomycota incertae sedis</taxon>
        <taxon>Neocallimastigomycetes</taxon>
        <taxon>Neocallimastigales</taxon>
        <taxon>Neocallimastigaceae</taxon>
        <taxon>Neocallimastix</taxon>
    </lineage>
</organism>
<accession>A0A1Y2ATK0</accession>
<dbReference type="OrthoDB" id="10250130at2759"/>
<feature type="domain" description="BTB" evidence="1">
    <location>
        <begin position="101"/>
        <end position="169"/>
    </location>
</feature>
<evidence type="ECO:0000313" key="2">
    <source>
        <dbReference type="EMBL" id="ORY25893.1"/>
    </source>
</evidence>
<dbReference type="PROSITE" id="PS50097">
    <property type="entry name" value="BTB"/>
    <property type="match status" value="1"/>
</dbReference>
<keyword evidence="3" id="KW-1185">Reference proteome</keyword>
<evidence type="ECO:0000259" key="1">
    <source>
        <dbReference type="PROSITE" id="PS50097"/>
    </source>
</evidence>
<comment type="caution">
    <text evidence="2">The sequence shown here is derived from an EMBL/GenBank/DDBJ whole genome shotgun (WGS) entry which is preliminary data.</text>
</comment>
<proteinExistence type="predicted"/>
<protein>
    <recommendedName>
        <fullName evidence="1">BTB domain-containing protein</fullName>
    </recommendedName>
</protein>
<dbReference type="InterPro" id="IPR011333">
    <property type="entry name" value="SKP1/BTB/POZ_sf"/>
</dbReference>
<dbReference type="Gene3D" id="3.30.710.10">
    <property type="entry name" value="Potassium Channel Kv1.1, Chain A"/>
    <property type="match status" value="1"/>
</dbReference>
<name>A0A1Y2ATK0_9FUNG</name>
<dbReference type="CDD" id="cd18186">
    <property type="entry name" value="BTB_POZ_ZBTB_KLHL-like"/>
    <property type="match status" value="1"/>
</dbReference>